<accession>A0AAD2FIN6</accession>
<sequence length="132" mass="14652">MAGIKANSFPGSTAVAVQKKANKRGMEPSCLDLHKAKRPKQTKKEKNERHVKNMPTIQTSEEYGIILKHVCLALEMEKKQKTDAPISVKQFAATYLKEAPIDSKIKSIALGIVGNWTELLPLQSPESQIIEL</sequence>
<dbReference type="AlphaFoldDB" id="A0AAD2FIN6"/>
<evidence type="ECO:0000313" key="3">
    <source>
        <dbReference type="EMBL" id="CAJ1939785.1"/>
    </source>
</evidence>
<feature type="region of interest" description="Disordered" evidence="1">
    <location>
        <begin position="1"/>
        <end position="55"/>
    </location>
</feature>
<organism evidence="2 4">
    <name type="scientific">Cylindrotheca closterium</name>
    <dbReference type="NCBI Taxonomy" id="2856"/>
    <lineage>
        <taxon>Eukaryota</taxon>
        <taxon>Sar</taxon>
        <taxon>Stramenopiles</taxon>
        <taxon>Ochrophyta</taxon>
        <taxon>Bacillariophyta</taxon>
        <taxon>Bacillariophyceae</taxon>
        <taxon>Bacillariophycidae</taxon>
        <taxon>Bacillariales</taxon>
        <taxon>Bacillariaceae</taxon>
        <taxon>Cylindrotheca</taxon>
    </lineage>
</organism>
<gene>
    <name evidence="2" type="ORF">CYCCA115_LOCUS3962</name>
    <name evidence="3" type="ORF">CYCCA115_LOCUS6737</name>
</gene>
<comment type="caution">
    <text evidence="2">The sequence shown here is derived from an EMBL/GenBank/DDBJ whole genome shotgun (WGS) entry which is preliminary data.</text>
</comment>
<dbReference type="EMBL" id="CAKOGP040000347">
    <property type="protein sequence ID" value="CAJ1934621.1"/>
    <property type="molecule type" value="Genomic_DNA"/>
</dbReference>
<reference evidence="2" key="1">
    <citation type="submission" date="2023-08" db="EMBL/GenBank/DDBJ databases">
        <authorList>
            <person name="Audoor S."/>
            <person name="Bilcke G."/>
        </authorList>
    </citation>
    <scope>NUCLEOTIDE SEQUENCE</scope>
</reference>
<feature type="compositionally biased region" description="Basic and acidic residues" evidence="1">
    <location>
        <begin position="42"/>
        <end position="51"/>
    </location>
</feature>
<dbReference type="EMBL" id="CAKOGP040000846">
    <property type="protein sequence ID" value="CAJ1939785.1"/>
    <property type="molecule type" value="Genomic_DNA"/>
</dbReference>
<evidence type="ECO:0000256" key="1">
    <source>
        <dbReference type="SAM" id="MobiDB-lite"/>
    </source>
</evidence>
<name>A0AAD2FIN6_9STRA</name>
<proteinExistence type="predicted"/>
<evidence type="ECO:0000313" key="2">
    <source>
        <dbReference type="EMBL" id="CAJ1934621.1"/>
    </source>
</evidence>
<dbReference type="Proteomes" id="UP001295423">
    <property type="component" value="Unassembled WGS sequence"/>
</dbReference>
<evidence type="ECO:0000313" key="4">
    <source>
        <dbReference type="Proteomes" id="UP001295423"/>
    </source>
</evidence>
<protein>
    <submittedName>
        <fullName evidence="2">Uncharacterized protein</fullName>
    </submittedName>
</protein>
<keyword evidence="4" id="KW-1185">Reference proteome</keyword>